<dbReference type="Proteomes" id="UP000274046">
    <property type="component" value="Unassembled WGS sequence"/>
</dbReference>
<evidence type="ECO:0000313" key="2">
    <source>
        <dbReference type="EMBL" id="RNL50164.1"/>
    </source>
</evidence>
<dbReference type="AlphaFoldDB" id="A0A3N0BN35"/>
<keyword evidence="1" id="KW-1133">Transmembrane helix</keyword>
<keyword evidence="3" id="KW-1185">Reference proteome</keyword>
<keyword evidence="1" id="KW-0812">Transmembrane</keyword>
<accession>A0A3N0BN35</accession>
<sequence>MKSTVKIPYWILLIIFTLIICLTVTNPYVNKIFNKKEETHVKAKVKLKTFYATDKEVRKVYNDLMNAGYTEGNFGTFTQFNERLQNWMEAYITWQMLVKKGYRDYGTENEFVRKYSKDAPERFMK</sequence>
<feature type="transmembrane region" description="Helical" evidence="1">
    <location>
        <begin position="7"/>
        <end position="29"/>
    </location>
</feature>
<keyword evidence="1" id="KW-0472">Membrane</keyword>
<comment type="caution">
    <text evidence="2">The sequence shown here is derived from an EMBL/GenBank/DDBJ whole genome shotgun (WGS) entry which is preliminary data.</text>
</comment>
<proteinExistence type="predicted"/>
<dbReference type="OrthoDB" id="1149028at2"/>
<protein>
    <submittedName>
        <fullName evidence="2">Uncharacterized protein</fullName>
    </submittedName>
</protein>
<reference evidence="2 3" key="1">
    <citation type="submission" date="2018-10" db="EMBL/GenBank/DDBJ databases">
        <title>Genome sequencing of Pedobacter jejuensis TNB23.</title>
        <authorList>
            <person name="Cho Y.-J."/>
            <person name="Cho A."/>
            <person name="Kim O.-S."/>
        </authorList>
    </citation>
    <scope>NUCLEOTIDE SEQUENCE [LARGE SCALE GENOMIC DNA]</scope>
    <source>
        <strain evidence="2 3">TNB23</strain>
    </source>
</reference>
<dbReference type="RefSeq" id="WP_123207277.1">
    <property type="nucleotide sequence ID" value="NZ_RBEE01000044.1"/>
</dbReference>
<gene>
    <name evidence="2" type="ORF">D7004_18295</name>
</gene>
<dbReference type="EMBL" id="RBEE01000044">
    <property type="protein sequence ID" value="RNL50164.1"/>
    <property type="molecule type" value="Genomic_DNA"/>
</dbReference>
<evidence type="ECO:0000256" key="1">
    <source>
        <dbReference type="SAM" id="Phobius"/>
    </source>
</evidence>
<organism evidence="2 3">
    <name type="scientific">Pedobacter jejuensis</name>
    <dbReference type="NCBI Taxonomy" id="1268550"/>
    <lineage>
        <taxon>Bacteria</taxon>
        <taxon>Pseudomonadati</taxon>
        <taxon>Bacteroidota</taxon>
        <taxon>Sphingobacteriia</taxon>
        <taxon>Sphingobacteriales</taxon>
        <taxon>Sphingobacteriaceae</taxon>
        <taxon>Pedobacter</taxon>
    </lineage>
</organism>
<name>A0A3N0BN35_9SPHI</name>
<evidence type="ECO:0000313" key="3">
    <source>
        <dbReference type="Proteomes" id="UP000274046"/>
    </source>
</evidence>